<comment type="caution">
    <text evidence="1">The sequence shown here is derived from an EMBL/GenBank/DDBJ whole genome shotgun (WGS) entry which is preliminary data.</text>
</comment>
<proteinExistence type="predicted"/>
<keyword evidence="2" id="KW-1185">Reference proteome</keyword>
<organism evidence="1 2">
    <name type="scientific">Acaulospora colombiana</name>
    <dbReference type="NCBI Taxonomy" id="27376"/>
    <lineage>
        <taxon>Eukaryota</taxon>
        <taxon>Fungi</taxon>
        <taxon>Fungi incertae sedis</taxon>
        <taxon>Mucoromycota</taxon>
        <taxon>Glomeromycotina</taxon>
        <taxon>Glomeromycetes</taxon>
        <taxon>Diversisporales</taxon>
        <taxon>Acaulosporaceae</taxon>
        <taxon>Acaulospora</taxon>
    </lineage>
</organism>
<dbReference type="Proteomes" id="UP000789525">
    <property type="component" value="Unassembled WGS sequence"/>
</dbReference>
<protein>
    <submittedName>
        <fullName evidence="1">6535_t:CDS:1</fullName>
    </submittedName>
</protein>
<evidence type="ECO:0000313" key="2">
    <source>
        <dbReference type="Proteomes" id="UP000789525"/>
    </source>
</evidence>
<accession>A0ACA9LJA0</accession>
<reference evidence="1" key="1">
    <citation type="submission" date="2021-06" db="EMBL/GenBank/DDBJ databases">
        <authorList>
            <person name="Kallberg Y."/>
            <person name="Tangrot J."/>
            <person name="Rosling A."/>
        </authorList>
    </citation>
    <scope>NUCLEOTIDE SEQUENCE</scope>
    <source>
        <strain evidence="1">CL356</strain>
    </source>
</reference>
<sequence length="259" mass="29292">MEIESASAYENRLDHEKAKLQRRQAKAEKRILAREKEVGKRKVGEAEESFGYGASVTMGVVVSEDPYLWDLGAKQAPQEEKPLKIDFGVGSKISTIKEENKVDHRLKHSHVALSVRGVSSSHRTPPKDPRAQRLGDPLELRPKTRTKKEMDNSALPATVFPRTSDLLGNSYLNLGSWSELVTEEKALKREISRIAQDYGLDWTPGDKREGDRTDDKIRHSNIKGPEVEEEKSQEFKSSPEPEEVKRKRISVAEKAESQH</sequence>
<dbReference type="EMBL" id="CAJVPT010006340">
    <property type="protein sequence ID" value="CAG8529867.1"/>
    <property type="molecule type" value="Genomic_DNA"/>
</dbReference>
<name>A0ACA9LJA0_9GLOM</name>
<evidence type="ECO:0000313" key="1">
    <source>
        <dbReference type="EMBL" id="CAG8529867.1"/>
    </source>
</evidence>
<gene>
    <name evidence="1" type="ORF">ACOLOM_LOCUS4027</name>
</gene>